<dbReference type="PANTHER" id="PTHR11206">
    <property type="entry name" value="MULTIDRUG RESISTANCE PROTEIN"/>
    <property type="match status" value="1"/>
</dbReference>
<keyword evidence="3 6" id="KW-0812">Transmembrane</keyword>
<evidence type="ECO:0000313" key="7">
    <source>
        <dbReference type="EMBL" id="KZF21743.1"/>
    </source>
</evidence>
<dbReference type="CDD" id="cd13132">
    <property type="entry name" value="MATE_eukaryotic"/>
    <property type="match status" value="1"/>
</dbReference>
<sequence length="468" mass="50319">MANTEREPLVRSPQGANPVESHVASIWVQETKTLIITSSWLVLVSYLQYSFQFIGLLFAAQFKPLEMAAIGLGASIANITGYAIYQGLSTALDTLCTRAFGSGHQEEVGCHLQRMILLLWAVTMPIGLAWCYSSSILSLLVSRDVSELTCGYLRIVLLGAPGHAAFEAGKRFVHAQGIFRASFTVLLVGALANAFFHWVLVSKLKWGFFGVPVATAMTDNLLPFGLALYVAYVDGSECWPRLSKAVLTNWGPMLQLGLPGCAMVLAEFLSFEMLTLGAGKMSDLYLAAQSVLSGANSMAFQLPFSISLSTSVRTGYLIGQKDPKRARIQATAALVLSSIVGLINMTVLLAFRFQITRLLSPHKDVQLLAANSMPLCAVLQIAYALAECCNGLVRGLGLQKVASLLALACYYLVGLPLSFVMGFVARLGLSGLWSGSLIGTSLFAAISIIFVLVTNFDSVIRLALASHL</sequence>
<dbReference type="STRING" id="1328760.A0A165G4Y2"/>
<keyword evidence="8" id="KW-1185">Reference proteome</keyword>
<feature type="transmembrane region" description="Helical" evidence="6">
    <location>
        <begin position="67"/>
        <end position="85"/>
    </location>
</feature>
<dbReference type="Pfam" id="PF01554">
    <property type="entry name" value="MatE"/>
    <property type="match status" value="2"/>
</dbReference>
<gene>
    <name evidence="7" type="ORF">L228DRAFT_269198</name>
</gene>
<feature type="transmembrane region" description="Helical" evidence="6">
    <location>
        <begin position="206"/>
        <end position="232"/>
    </location>
</feature>
<feature type="transmembrane region" description="Helical" evidence="6">
    <location>
        <begin position="431"/>
        <end position="453"/>
    </location>
</feature>
<keyword evidence="4 6" id="KW-1133">Transmembrane helix</keyword>
<name>A0A165G4Y2_XYLHT</name>
<dbReference type="GO" id="GO:0042910">
    <property type="term" value="F:xenobiotic transmembrane transporter activity"/>
    <property type="evidence" value="ECO:0007669"/>
    <property type="project" value="InterPro"/>
</dbReference>
<feature type="transmembrane region" description="Helical" evidence="6">
    <location>
        <begin position="401"/>
        <end position="425"/>
    </location>
</feature>
<evidence type="ECO:0000256" key="4">
    <source>
        <dbReference type="ARBA" id="ARBA00022989"/>
    </source>
</evidence>
<comment type="subcellular location">
    <subcellularLocation>
        <location evidence="1">Membrane</location>
        <topology evidence="1">Multi-pass membrane protein</topology>
    </subcellularLocation>
</comment>
<dbReference type="RefSeq" id="XP_018187298.1">
    <property type="nucleotide sequence ID" value="XM_018335248.1"/>
</dbReference>
<dbReference type="AlphaFoldDB" id="A0A165G4Y2"/>
<dbReference type="NCBIfam" id="TIGR00797">
    <property type="entry name" value="matE"/>
    <property type="match status" value="1"/>
</dbReference>
<dbReference type="Proteomes" id="UP000076632">
    <property type="component" value="Unassembled WGS sequence"/>
</dbReference>
<organism evidence="7 8">
    <name type="scientific">Xylona heveae (strain CBS 132557 / TC161)</name>
    <dbReference type="NCBI Taxonomy" id="1328760"/>
    <lineage>
        <taxon>Eukaryota</taxon>
        <taxon>Fungi</taxon>
        <taxon>Dikarya</taxon>
        <taxon>Ascomycota</taxon>
        <taxon>Pezizomycotina</taxon>
        <taxon>Xylonomycetes</taxon>
        <taxon>Xylonales</taxon>
        <taxon>Xylonaceae</taxon>
        <taxon>Xylona</taxon>
    </lineage>
</organism>
<dbReference type="GO" id="GO:1990961">
    <property type="term" value="P:xenobiotic detoxification by transmembrane export across the plasma membrane"/>
    <property type="evidence" value="ECO:0007669"/>
    <property type="project" value="InterPro"/>
</dbReference>
<evidence type="ECO:0000256" key="2">
    <source>
        <dbReference type="ARBA" id="ARBA00010199"/>
    </source>
</evidence>
<feature type="transmembrane region" description="Helical" evidence="6">
    <location>
        <begin position="330"/>
        <end position="355"/>
    </location>
</feature>
<evidence type="ECO:0000313" key="8">
    <source>
        <dbReference type="Proteomes" id="UP000076632"/>
    </source>
</evidence>
<dbReference type="GO" id="GO:0016020">
    <property type="term" value="C:membrane"/>
    <property type="evidence" value="ECO:0007669"/>
    <property type="project" value="UniProtKB-SubCell"/>
</dbReference>
<feature type="transmembrane region" description="Helical" evidence="6">
    <location>
        <begin position="40"/>
        <end position="60"/>
    </location>
</feature>
<feature type="transmembrane region" description="Helical" evidence="6">
    <location>
        <begin position="253"/>
        <end position="278"/>
    </location>
</feature>
<reference evidence="7 8" key="1">
    <citation type="journal article" date="2016" name="Fungal Biol.">
        <title>The genome of Xylona heveae provides a window into fungal endophytism.</title>
        <authorList>
            <person name="Gazis R."/>
            <person name="Kuo A."/>
            <person name="Riley R."/>
            <person name="LaButti K."/>
            <person name="Lipzen A."/>
            <person name="Lin J."/>
            <person name="Amirebrahimi M."/>
            <person name="Hesse C.N."/>
            <person name="Spatafora J.W."/>
            <person name="Henrissat B."/>
            <person name="Hainaut M."/>
            <person name="Grigoriev I.V."/>
            <person name="Hibbett D.S."/>
        </authorList>
    </citation>
    <scope>NUCLEOTIDE SEQUENCE [LARGE SCALE GENOMIC DNA]</scope>
    <source>
        <strain evidence="7 8">TC161</strain>
    </source>
</reference>
<comment type="similarity">
    <text evidence="2">Belongs to the multi antimicrobial extrusion (MATE) (TC 2.A.66.1) family.</text>
</comment>
<proteinExistence type="inferred from homology"/>
<dbReference type="GO" id="GO:0015297">
    <property type="term" value="F:antiporter activity"/>
    <property type="evidence" value="ECO:0007669"/>
    <property type="project" value="InterPro"/>
</dbReference>
<keyword evidence="5 6" id="KW-0472">Membrane</keyword>
<dbReference type="GeneID" id="28900385"/>
<evidence type="ECO:0000256" key="1">
    <source>
        <dbReference type="ARBA" id="ARBA00004141"/>
    </source>
</evidence>
<evidence type="ECO:0000256" key="5">
    <source>
        <dbReference type="ARBA" id="ARBA00023136"/>
    </source>
</evidence>
<evidence type="ECO:0000256" key="3">
    <source>
        <dbReference type="ARBA" id="ARBA00022692"/>
    </source>
</evidence>
<feature type="transmembrane region" description="Helical" evidence="6">
    <location>
        <begin position="367"/>
        <end position="389"/>
    </location>
</feature>
<dbReference type="OMA" id="CGAMEPV"/>
<dbReference type="InterPro" id="IPR045069">
    <property type="entry name" value="MATE_euk"/>
</dbReference>
<protein>
    <submittedName>
        <fullName evidence="7">MATE efflux family protein</fullName>
    </submittedName>
</protein>
<dbReference type="OrthoDB" id="4526061at2759"/>
<dbReference type="InParanoid" id="A0A165G4Y2"/>
<dbReference type="EMBL" id="KV407460">
    <property type="protein sequence ID" value="KZF21743.1"/>
    <property type="molecule type" value="Genomic_DNA"/>
</dbReference>
<evidence type="ECO:0000256" key="6">
    <source>
        <dbReference type="SAM" id="Phobius"/>
    </source>
</evidence>
<dbReference type="InterPro" id="IPR002528">
    <property type="entry name" value="MATE_fam"/>
</dbReference>
<accession>A0A165G4Y2</accession>
<feature type="transmembrane region" description="Helical" evidence="6">
    <location>
        <begin position="178"/>
        <end position="200"/>
    </location>
</feature>
<feature type="transmembrane region" description="Helical" evidence="6">
    <location>
        <begin position="115"/>
        <end position="133"/>
    </location>
</feature>